<dbReference type="InterPro" id="IPR001537">
    <property type="entry name" value="SpoU_MeTrfase"/>
</dbReference>
<dbReference type="CDD" id="cd18098">
    <property type="entry name" value="SpoU-like"/>
    <property type="match status" value="1"/>
</dbReference>
<dbReference type="AlphaFoldDB" id="A0A6P1P0P0"/>
<evidence type="ECO:0000256" key="2">
    <source>
        <dbReference type="ARBA" id="ARBA00022603"/>
    </source>
</evidence>
<dbReference type="RefSeq" id="WP_160691787.1">
    <property type="nucleotide sequence ID" value="NZ_CP047897.1"/>
</dbReference>
<evidence type="ECO:0000256" key="4">
    <source>
        <dbReference type="ARBA" id="ARBA00022691"/>
    </source>
</evidence>
<organism evidence="6 7">
    <name type="scientific">Nibribacter ruber</name>
    <dbReference type="NCBI Taxonomy" id="2698458"/>
    <lineage>
        <taxon>Bacteria</taxon>
        <taxon>Pseudomonadati</taxon>
        <taxon>Bacteroidota</taxon>
        <taxon>Cytophagia</taxon>
        <taxon>Cytophagales</taxon>
        <taxon>Hymenobacteraceae</taxon>
        <taxon>Nibribacter</taxon>
    </lineage>
</organism>
<keyword evidence="3 6" id="KW-0808">Transferase</keyword>
<protein>
    <submittedName>
        <fullName evidence="6">TrmH family RNA methyltransferase</fullName>
    </submittedName>
</protein>
<dbReference type="InterPro" id="IPR029028">
    <property type="entry name" value="Alpha/beta_knot_MTases"/>
</dbReference>
<dbReference type="GO" id="GO:0005829">
    <property type="term" value="C:cytosol"/>
    <property type="evidence" value="ECO:0007669"/>
    <property type="project" value="TreeGrafter"/>
</dbReference>
<dbReference type="PANTHER" id="PTHR42786:SF6">
    <property type="entry name" value="TRNA_RRNA METHYLTRANSFERASE SPOU TYPE DOMAIN-CONTAINING PROTEIN"/>
    <property type="match status" value="1"/>
</dbReference>
<keyword evidence="2 6" id="KW-0489">Methyltransferase</keyword>
<dbReference type="Pfam" id="PF00588">
    <property type="entry name" value="SpoU_methylase"/>
    <property type="match status" value="1"/>
</dbReference>
<evidence type="ECO:0000256" key="1">
    <source>
        <dbReference type="ARBA" id="ARBA00007228"/>
    </source>
</evidence>
<comment type="similarity">
    <text evidence="1">Belongs to the class IV-like SAM-binding methyltransferase superfamily. RNA methyltransferase TrmH family.</text>
</comment>
<dbReference type="EMBL" id="CP047897">
    <property type="protein sequence ID" value="QHL87921.1"/>
    <property type="molecule type" value="Genomic_DNA"/>
</dbReference>
<dbReference type="SUPFAM" id="SSF75217">
    <property type="entry name" value="alpha/beta knot"/>
    <property type="match status" value="1"/>
</dbReference>
<dbReference type="InterPro" id="IPR004384">
    <property type="entry name" value="RNA_MeTrfase_TrmJ/LasT"/>
</dbReference>
<accession>A0A6P1P0P0</accession>
<name>A0A6P1P0P0_9BACT</name>
<dbReference type="GO" id="GO:0003723">
    <property type="term" value="F:RNA binding"/>
    <property type="evidence" value="ECO:0007669"/>
    <property type="project" value="InterPro"/>
</dbReference>
<dbReference type="KEGG" id="nib:GU926_10960"/>
<evidence type="ECO:0000313" key="7">
    <source>
        <dbReference type="Proteomes" id="UP000464214"/>
    </source>
</evidence>
<dbReference type="InterPro" id="IPR029026">
    <property type="entry name" value="tRNA_m1G_MTases_N"/>
</dbReference>
<keyword evidence="4" id="KW-0949">S-adenosyl-L-methionine</keyword>
<dbReference type="PANTHER" id="PTHR42786">
    <property type="entry name" value="TRNA/RRNA METHYLTRANSFERASE"/>
    <property type="match status" value="1"/>
</dbReference>
<sequence length="151" mass="16975">METGYFGIGIFEPKHETNMGTLWRSASLLGASFIFTIGKRYKKQSTDTNKSWKEIPLYHYQDLEDFYQHLPYSCQLVGIEMDAKSVPVEQFVHPERCVYLLGAEDHGLTKAALAKCHHLVQLPGETSLNVASAGSIILYDRHLKSTLAPST</sequence>
<dbReference type="GO" id="GO:0002128">
    <property type="term" value="P:tRNA nucleoside ribose methylation"/>
    <property type="evidence" value="ECO:0007669"/>
    <property type="project" value="TreeGrafter"/>
</dbReference>
<reference evidence="6 7" key="1">
    <citation type="submission" date="2020-01" db="EMBL/GenBank/DDBJ databases">
        <authorList>
            <person name="Kim M."/>
        </authorList>
    </citation>
    <scope>NUCLEOTIDE SEQUENCE [LARGE SCALE GENOMIC DNA]</scope>
    <source>
        <strain evidence="6 7">BT10</strain>
    </source>
</reference>
<dbReference type="Proteomes" id="UP000464214">
    <property type="component" value="Chromosome"/>
</dbReference>
<keyword evidence="7" id="KW-1185">Reference proteome</keyword>
<evidence type="ECO:0000259" key="5">
    <source>
        <dbReference type="Pfam" id="PF00588"/>
    </source>
</evidence>
<proteinExistence type="inferred from homology"/>
<gene>
    <name evidence="6" type="ORF">GU926_10960</name>
</gene>
<evidence type="ECO:0000313" key="6">
    <source>
        <dbReference type="EMBL" id="QHL87921.1"/>
    </source>
</evidence>
<dbReference type="Gene3D" id="3.40.1280.10">
    <property type="match status" value="1"/>
</dbReference>
<dbReference type="GO" id="GO:0008173">
    <property type="term" value="F:RNA methyltransferase activity"/>
    <property type="evidence" value="ECO:0007669"/>
    <property type="project" value="InterPro"/>
</dbReference>
<feature type="domain" description="tRNA/rRNA methyltransferase SpoU type" evidence="5">
    <location>
        <begin position="10"/>
        <end position="139"/>
    </location>
</feature>
<evidence type="ECO:0000256" key="3">
    <source>
        <dbReference type="ARBA" id="ARBA00022679"/>
    </source>
</evidence>